<keyword evidence="2" id="KW-1185">Reference proteome</keyword>
<accession>A0A2P7SQG5</accession>
<comment type="caution">
    <text evidence="1">The sequence shown here is derived from an EMBL/GenBank/DDBJ whole genome shotgun (WGS) entry which is preliminary data.</text>
</comment>
<dbReference type="EMBL" id="PXYK01000003">
    <property type="protein sequence ID" value="PSJ64732.1"/>
    <property type="molecule type" value="Genomic_DNA"/>
</dbReference>
<dbReference type="AlphaFoldDB" id="A0A2P7SQG5"/>
<dbReference type="RefSeq" id="WP_106770776.1">
    <property type="nucleotide sequence ID" value="NZ_PXYK01000003.1"/>
</dbReference>
<dbReference type="OrthoDB" id="8018072at2"/>
<evidence type="ECO:0000313" key="2">
    <source>
        <dbReference type="Proteomes" id="UP000241229"/>
    </source>
</evidence>
<gene>
    <name evidence="1" type="ORF">C7I84_03505</name>
</gene>
<reference evidence="1 2" key="1">
    <citation type="submission" date="2018-03" db="EMBL/GenBank/DDBJ databases">
        <title>The draft genome of Mesorhizobium sp. 6GN-30.</title>
        <authorList>
            <person name="Liu L."/>
            <person name="Li L."/>
            <person name="Wang T."/>
            <person name="Zhang X."/>
            <person name="Liang L."/>
        </authorList>
    </citation>
    <scope>NUCLEOTIDE SEQUENCE [LARGE SCALE GENOMIC DNA]</scope>
    <source>
        <strain evidence="1 2">6GN30</strain>
    </source>
</reference>
<dbReference type="PROSITE" id="PS51257">
    <property type="entry name" value="PROKAR_LIPOPROTEIN"/>
    <property type="match status" value="1"/>
</dbReference>
<proteinExistence type="predicted"/>
<evidence type="ECO:0008006" key="3">
    <source>
        <dbReference type="Google" id="ProtNLM"/>
    </source>
</evidence>
<dbReference type="Proteomes" id="UP000241229">
    <property type="component" value="Unassembled WGS sequence"/>
</dbReference>
<organism evidence="1 2">
    <name type="scientific">Kumtagia ephedrae</name>
    <dbReference type="NCBI Taxonomy" id="2116701"/>
    <lineage>
        <taxon>Bacteria</taxon>
        <taxon>Pseudomonadati</taxon>
        <taxon>Pseudomonadota</taxon>
        <taxon>Alphaproteobacteria</taxon>
        <taxon>Hyphomicrobiales</taxon>
        <taxon>Phyllobacteriaceae</taxon>
        <taxon>Kumtagia</taxon>
    </lineage>
</organism>
<evidence type="ECO:0000313" key="1">
    <source>
        <dbReference type="EMBL" id="PSJ64732.1"/>
    </source>
</evidence>
<protein>
    <recommendedName>
        <fullName evidence="3">Lipoprotein</fullName>
    </recommendedName>
</protein>
<name>A0A2P7SQG5_9HYPH</name>
<sequence length="219" mass="23942">MQSIVGRILSATLLMMAVTACQDTSPRPRFVSGADDPASPVVATAAAAAQRQETTASVPSGDQRYFIEFRSRYAKSYGHTYVVFGRATRTGEMINPEVAGLHPKSESAVPYVLGHLVPVPAETGWSDGDLEEEYRSASWRVMLTEPEYRKVVASIRKLQASSPVWHAALYNCNAFVADIARSMGYKTPSIQLRPQQFVTKLREMNAGTRVSLTTAVRAG</sequence>